<dbReference type="Gene3D" id="1.10.287.1170">
    <property type="entry name" value="glycoside hydrolase family 81 endo-[beta] glucanase"/>
    <property type="match status" value="1"/>
</dbReference>
<dbReference type="GO" id="GO:0042973">
    <property type="term" value="F:glucan endo-1,3-beta-D-glucosidase activity"/>
    <property type="evidence" value="ECO:0007669"/>
    <property type="project" value="UniProtKB-EC"/>
</dbReference>
<evidence type="ECO:0000313" key="14">
    <source>
        <dbReference type="Proteomes" id="UP000799753"/>
    </source>
</evidence>
<gene>
    <name evidence="13" type="ORF">P280DRAFT_401658</name>
</gene>
<dbReference type="Gene3D" id="2.70.98.30">
    <property type="entry name" value="Golgi alpha-mannosidase II, domain 4"/>
    <property type="match status" value="1"/>
</dbReference>
<dbReference type="GO" id="GO:0000272">
    <property type="term" value="P:polysaccharide catabolic process"/>
    <property type="evidence" value="ECO:0007669"/>
    <property type="project" value="UniProtKB-KW"/>
</dbReference>
<comment type="similarity">
    <text evidence="2">Belongs to the glycosyl hydrolase 81 family.</text>
</comment>
<dbReference type="Pfam" id="PF03639">
    <property type="entry name" value="Glyco_hydro_81"/>
    <property type="match status" value="1"/>
</dbReference>
<reference evidence="13" key="1">
    <citation type="journal article" date="2020" name="Stud. Mycol.">
        <title>101 Dothideomycetes genomes: a test case for predicting lifestyles and emergence of pathogens.</title>
        <authorList>
            <person name="Haridas S."/>
            <person name="Albert R."/>
            <person name="Binder M."/>
            <person name="Bloem J."/>
            <person name="Labutti K."/>
            <person name="Salamov A."/>
            <person name="Andreopoulos B."/>
            <person name="Baker S."/>
            <person name="Barry K."/>
            <person name="Bills G."/>
            <person name="Bluhm B."/>
            <person name="Cannon C."/>
            <person name="Castanera R."/>
            <person name="Culley D."/>
            <person name="Daum C."/>
            <person name="Ezra D."/>
            <person name="Gonzalez J."/>
            <person name="Henrissat B."/>
            <person name="Kuo A."/>
            <person name="Liang C."/>
            <person name="Lipzen A."/>
            <person name="Lutzoni F."/>
            <person name="Magnuson J."/>
            <person name="Mondo S."/>
            <person name="Nolan M."/>
            <person name="Ohm R."/>
            <person name="Pangilinan J."/>
            <person name="Park H.-J."/>
            <person name="Ramirez L."/>
            <person name="Alfaro M."/>
            <person name="Sun H."/>
            <person name="Tritt A."/>
            <person name="Yoshinaga Y."/>
            <person name="Zwiers L.-H."/>
            <person name="Turgeon B."/>
            <person name="Goodwin S."/>
            <person name="Spatafora J."/>
            <person name="Crous P."/>
            <person name="Grigoriev I."/>
        </authorList>
    </citation>
    <scope>NUCLEOTIDE SEQUENCE</scope>
    <source>
        <strain evidence="13">CBS 473.64</strain>
    </source>
</reference>
<keyword evidence="10" id="KW-0732">Signal</keyword>
<evidence type="ECO:0000256" key="10">
    <source>
        <dbReference type="SAM" id="SignalP"/>
    </source>
</evidence>
<evidence type="ECO:0000256" key="7">
    <source>
        <dbReference type="ARBA" id="ARBA00023316"/>
    </source>
</evidence>
<dbReference type="PANTHER" id="PTHR31983:SF0">
    <property type="entry name" value="GLUCAN ENDO-1,3-BETA-D-GLUCOSIDASE 2"/>
    <property type="match status" value="1"/>
</dbReference>
<keyword evidence="8" id="KW-0624">Polysaccharide degradation</keyword>
<dbReference type="PANTHER" id="PTHR31983">
    <property type="entry name" value="ENDO-1,3(4)-BETA-GLUCANASE 1"/>
    <property type="match status" value="1"/>
</dbReference>
<keyword evidence="6" id="KW-0326">Glycosidase</keyword>
<dbReference type="OrthoDB" id="4473401at2759"/>
<proteinExistence type="inferred from homology"/>
<accession>A0A6A6S0K3</accession>
<organism evidence="13 14">
    <name type="scientific">Massarina eburnea CBS 473.64</name>
    <dbReference type="NCBI Taxonomy" id="1395130"/>
    <lineage>
        <taxon>Eukaryota</taxon>
        <taxon>Fungi</taxon>
        <taxon>Dikarya</taxon>
        <taxon>Ascomycota</taxon>
        <taxon>Pezizomycotina</taxon>
        <taxon>Dothideomycetes</taxon>
        <taxon>Pleosporomycetidae</taxon>
        <taxon>Pleosporales</taxon>
        <taxon>Massarineae</taxon>
        <taxon>Massarinaceae</taxon>
        <taxon>Massarina</taxon>
    </lineage>
</organism>
<evidence type="ECO:0000256" key="2">
    <source>
        <dbReference type="ARBA" id="ARBA00010730"/>
    </source>
</evidence>
<dbReference type="InterPro" id="IPR005200">
    <property type="entry name" value="Endo-beta-glucanase"/>
</dbReference>
<comment type="catalytic activity">
    <reaction evidence="1">
        <text>Hydrolysis of (1-&gt;3)-beta-D-glucosidic linkages in (1-&gt;3)-beta-D-glucans.</text>
        <dbReference type="EC" id="3.2.1.39"/>
    </reaction>
</comment>
<dbReference type="GO" id="GO:0071555">
    <property type="term" value="P:cell wall organization"/>
    <property type="evidence" value="ECO:0007669"/>
    <property type="project" value="UniProtKB-KW"/>
</dbReference>
<dbReference type="AlphaFoldDB" id="A0A6A6S0K3"/>
<evidence type="ECO:0000259" key="11">
    <source>
        <dbReference type="Pfam" id="PF03639"/>
    </source>
</evidence>
<dbReference type="InterPro" id="IPR040720">
    <property type="entry name" value="GH81_C"/>
</dbReference>
<evidence type="ECO:0000256" key="8">
    <source>
        <dbReference type="ARBA" id="ARBA00023326"/>
    </source>
</evidence>
<keyword evidence="14" id="KW-1185">Reference proteome</keyword>
<name>A0A6A6S0K3_9PLEO</name>
<sequence length="916" mass="99779">MAKLATMLAVAQVMLVHGLPAREMAHGPKVLDDRAITFTTSLPATTSYTSTLTSLQSAIKTDNPSLTGSVDTALPTLPFSQNPLQSSPIPTPSTSLEPIDSRLAPGPTQSLANVAANIFVPMASDAPPPQVQSRGDHVVKKLNIVDKDVPIETNKFYANWFLGSQNFPVWSHPYSLTWAKGTGGTYGIAISHVERAQLAWDTDNTPPRYFINPVGIQHVVLSASELQESTVLSTEELTGFSVYANLAPSAAADPIISFPVVQGMGFVTAIYNKGTPQIKSGVFFRTLKYVEELNGITYKYQVQLEDNSQWLLYATPVGTLGAPPFTLKNSQQIDGPAGFVGMIQLAKNPSSDSGETIYDSSAGAYAINTTISATVSGSSGSYTFQWGKGGVKDQKLLMFLLPHQVESLDQQLSSSLTDIQLVTTTKGYARAVVADQITMTESNLPDSIGFDPWIPNAGGNGGNGNTNIDNAALAAVRSSASSELAQDFDAQTRLNSMYYSGKGLAKFAGVIYTTQTIAKDTTLAAAGLVKLKDAFNVFVNNTQPLPLVYDSVWKGVVSSGTYQSGDTGLDFGNTLYNDHHFHYGYFVYTAAVIGHLDPTWLNQGTNKAWVNMLVRDFANPSTTDPYFPFQRSFDWFMGHSWAKGLFDSGDGKDQESTSEDTFATFGLKMWGKITQDGNMEARANLQLAVQTRSLRNYFLLQSDNKVHPAQFLANKVTGILFENKVDHTTYFGAKPEFIQGIHMLPINPSSAYTRPQSFVREEWDTYFSNGRVDAVLGGWKGVLYSNLALVDPRSAYAFFAGDDFDTGLLDGGMSRTWFLAYTAALAGGTGVQSGVVSVVDAVPAEVVQSAKHGQEEKQDAVEQTMDEATDGDGDEDEDAWEWVYYDWEGNEIEDVEARDEDDGYEWTYYPPGEEEW</sequence>
<evidence type="ECO:0000256" key="5">
    <source>
        <dbReference type="ARBA" id="ARBA00023277"/>
    </source>
</evidence>
<evidence type="ECO:0000256" key="1">
    <source>
        <dbReference type="ARBA" id="ARBA00000382"/>
    </source>
</evidence>
<feature type="domain" description="Glycosyl hydrolase family 81 C-terminal" evidence="12">
    <location>
        <begin position="469"/>
        <end position="819"/>
    </location>
</feature>
<feature type="compositionally biased region" description="Acidic residues" evidence="9">
    <location>
        <begin position="864"/>
        <end position="878"/>
    </location>
</feature>
<keyword evidence="5" id="KW-0119">Carbohydrate metabolism</keyword>
<feature type="domain" description="Glycosyl hydrolase family 81 N-terminal" evidence="11">
    <location>
        <begin position="139"/>
        <end position="454"/>
    </location>
</feature>
<evidence type="ECO:0000313" key="13">
    <source>
        <dbReference type="EMBL" id="KAF2640193.1"/>
    </source>
</evidence>
<dbReference type="PROSITE" id="PS52008">
    <property type="entry name" value="GH81"/>
    <property type="match status" value="1"/>
</dbReference>
<dbReference type="FunFam" id="2.70.98.30:FF:000006">
    <property type="entry name" value="Endo-1,3-beta-glucanase Engl1"/>
    <property type="match status" value="1"/>
</dbReference>
<dbReference type="EC" id="3.2.1.39" evidence="3"/>
<evidence type="ECO:0000256" key="6">
    <source>
        <dbReference type="ARBA" id="ARBA00023295"/>
    </source>
</evidence>
<evidence type="ECO:0000256" key="4">
    <source>
        <dbReference type="ARBA" id="ARBA00022801"/>
    </source>
</evidence>
<dbReference type="Pfam" id="PF17652">
    <property type="entry name" value="Glyco_hydro81C"/>
    <property type="match status" value="1"/>
</dbReference>
<dbReference type="Proteomes" id="UP000799753">
    <property type="component" value="Unassembled WGS sequence"/>
</dbReference>
<protein>
    <recommendedName>
        <fullName evidence="3">glucan endo-1,3-beta-D-glucosidase</fullName>
        <ecNumber evidence="3">3.2.1.39</ecNumber>
    </recommendedName>
</protein>
<dbReference type="GO" id="GO:0009986">
    <property type="term" value="C:cell surface"/>
    <property type="evidence" value="ECO:0007669"/>
    <property type="project" value="TreeGrafter"/>
</dbReference>
<keyword evidence="4" id="KW-0378">Hydrolase</keyword>
<dbReference type="EMBL" id="MU006785">
    <property type="protein sequence ID" value="KAF2640193.1"/>
    <property type="molecule type" value="Genomic_DNA"/>
</dbReference>
<feature type="region of interest" description="Disordered" evidence="9">
    <location>
        <begin position="849"/>
        <end position="878"/>
    </location>
</feature>
<feature type="chain" id="PRO_5025668356" description="glucan endo-1,3-beta-D-glucosidase" evidence="10">
    <location>
        <begin position="19"/>
        <end position="916"/>
    </location>
</feature>
<keyword evidence="7" id="KW-0961">Cell wall biogenesis/degradation</keyword>
<evidence type="ECO:0000259" key="12">
    <source>
        <dbReference type="Pfam" id="PF17652"/>
    </source>
</evidence>
<feature type="signal peptide" evidence="10">
    <location>
        <begin position="1"/>
        <end position="18"/>
    </location>
</feature>
<dbReference type="InterPro" id="IPR040451">
    <property type="entry name" value="GH81_N"/>
</dbReference>
<dbReference type="GO" id="GO:0052861">
    <property type="term" value="F:endo-1,3(4)-beta-glucanase activity"/>
    <property type="evidence" value="ECO:0007669"/>
    <property type="project" value="InterPro"/>
</dbReference>
<dbReference type="Gene3D" id="1.20.5.420">
    <property type="entry name" value="Immunoglobulin FC, subunit C"/>
    <property type="match status" value="1"/>
</dbReference>
<evidence type="ECO:0000256" key="9">
    <source>
        <dbReference type="SAM" id="MobiDB-lite"/>
    </source>
</evidence>
<evidence type="ECO:0000256" key="3">
    <source>
        <dbReference type="ARBA" id="ARBA00012780"/>
    </source>
</evidence>